<feature type="region of interest" description="Disordered" evidence="1">
    <location>
        <begin position="1026"/>
        <end position="1050"/>
    </location>
</feature>
<evidence type="ECO:0000256" key="1">
    <source>
        <dbReference type="SAM" id="MobiDB-lite"/>
    </source>
</evidence>
<dbReference type="OrthoDB" id="754229at2759"/>
<dbReference type="GO" id="GO:0048367">
    <property type="term" value="P:shoot system development"/>
    <property type="evidence" value="ECO:0007669"/>
    <property type="project" value="InterPro"/>
</dbReference>
<dbReference type="Gramene" id="OE9A100401T4">
    <property type="protein sequence ID" value="OE9A100401C4"/>
    <property type="gene ID" value="OE9A100401"/>
</dbReference>
<evidence type="ECO:0008006" key="4">
    <source>
        <dbReference type="Google" id="ProtNLM"/>
    </source>
</evidence>
<gene>
    <name evidence="2" type="ORF">OLEA9_A100401</name>
</gene>
<comment type="caution">
    <text evidence="2">The sequence shown here is derived from an EMBL/GenBank/DDBJ whole genome shotgun (WGS) entry which is preliminary data.</text>
</comment>
<feature type="compositionally biased region" description="Basic and acidic residues" evidence="1">
    <location>
        <begin position="1"/>
        <end position="15"/>
    </location>
</feature>
<feature type="region of interest" description="Disordered" evidence="1">
    <location>
        <begin position="890"/>
        <end position="935"/>
    </location>
</feature>
<protein>
    <recommendedName>
        <fullName evidence="4">Protein EMBRYONIC FLOWER 1</fullName>
    </recommendedName>
</protein>
<dbReference type="GO" id="GO:0045892">
    <property type="term" value="P:negative regulation of DNA-templated transcription"/>
    <property type="evidence" value="ECO:0007669"/>
    <property type="project" value="InterPro"/>
</dbReference>
<keyword evidence="3" id="KW-1185">Reference proteome</keyword>
<sequence>MEKSIVEMEANHQKSDSAVSTPRPLGMLIGINSIAIDLGMVAEEDTQEHKHFSLRGYVAGMRKKDQKLCLPFASQANGGDLEEKLPPLYVPRFRWWECLNCVSESMMESSTEEMMEQSPIPLSEEKNNIDTNSSSRDGEKGEEHGLDGFGNSRNCSHVNDIPNFNPCLPARHMAKTCSKSGANVMDKEGCNLSFDKTEPNPCQAQETHTNTADAIKPRYVDVLETNNLINDIGDISDKAVNADTGHPIGLPSVEVGEQESASSGSDNKLDGLPRKRKPKLRYLAEIMDGERISVNGHPNMSASSRGMHTVSVELGTVSSPHDQEDFLERVGKGIRTAQTKRKITQEENKRPTEISYPSSSAKKFRASKVNSEDRSLEISDSQSEGGASAQLDMQIGIKSRKIKPGKNKDLVLGKRKSQIPIDEGLPLPVRELEMPKIISVVSTDLPKYNIPSPSGQMEPTFRSSQSTKQTVLNSNLSKNKRSELEAGHNLLMAPKNSKLGECLVKEKVALDLSLDSFMSAERNDNDRSSIVQQKDIHGKGSKDFLWDLNEIITHKTPILGEKQFSTVLGNGCLPLHENLDISSSCSKANAGESQGRLGVSVPQTDQETDKSTELRASDDIPMDIVELMAKNQHERSLGNSKKYIVPEGTNKPSIGFPTFNGNEYAGAVNYSLGSTRSDDIVLASDNIVPIQDSPISFPLLNTNQFDVGEPKENQSRFFCSFPQNQPSKMQISASGSNITGSRLSEGAKKMLPPRRESIPTRTHSFLDQHHKGMTISDIKGGNMENLARRDTLLLEQGIIEQSQKSMRSLDPYSNDTIPAMQLLSLMDRGMISSSLNVGAKKFVDKPFSPCNHHPRFNREKNQSLLNQSLFSQQHHSKDLIWLRSSVRSAGESSKTPASSLNYQMSTKRLELQNSRRPQKSESSKGTSRVIRDSCVGMDKQKNILGDSSPMVFPQQSYRREGPSGTMNLEAPIKLSTQPMRSNSEMDLCTLNQNPAEFSIPDPQNKYTIGAKDLKLRKRNVYKEIPRSVKVNEQKRRRVTKDTSAKKYARK</sequence>
<reference evidence="2 3" key="1">
    <citation type="submission" date="2019-12" db="EMBL/GenBank/DDBJ databases">
        <authorList>
            <person name="Alioto T."/>
            <person name="Alioto T."/>
            <person name="Gomez Garrido J."/>
        </authorList>
    </citation>
    <scope>NUCLEOTIDE SEQUENCE [LARGE SCALE GENOMIC DNA]</scope>
</reference>
<proteinExistence type="predicted"/>
<organism evidence="2 3">
    <name type="scientific">Olea europaea subsp. europaea</name>
    <dbReference type="NCBI Taxonomy" id="158383"/>
    <lineage>
        <taxon>Eukaryota</taxon>
        <taxon>Viridiplantae</taxon>
        <taxon>Streptophyta</taxon>
        <taxon>Embryophyta</taxon>
        <taxon>Tracheophyta</taxon>
        <taxon>Spermatophyta</taxon>
        <taxon>Magnoliopsida</taxon>
        <taxon>eudicotyledons</taxon>
        <taxon>Gunneridae</taxon>
        <taxon>Pentapetalae</taxon>
        <taxon>asterids</taxon>
        <taxon>lamiids</taxon>
        <taxon>Lamiales</taxon>
        <taxon>Oleaceae</taxon>
        <taxon>Oleeae</taxon>
        <taxon>Olea</taxon>
    </lineage>
</organism>
<feature type="compositionally biased region" description="Basic and acidic residues" evidence="1">
    <location>
        <begin position="343"/>
        <end position="352"/>
    </location>
</feature>
<feature type="compositionally biased region" description="Basic and acidic residues" evidence="1">
    <location>
        <begin position="136"/>
        <end position="146"/>
    </location>
</feature>
<evidence type="ECO:0000313" key="2">
    <source>
        <dbReference type="EMBL" id="CAA3007743.1"/>
    </source>
</evidence>
<feature type="region of interest" description="Disordered" evidence="1">
    <location>
        <begin position="454"/>
        <end position="479"/>
    </location>
</feature>
<dbReference type="PANTHER" id="PTHR35504">
    <property type="entry name" value="PROTEIN EMBRYONIC FLOWER 1"/>
    <property type="match status" value="1"/>
</dbReference>
<feature type="region of interest" description="Disordered" evidence="1">
    <location>
        <begin position="1"/>
        <end position="21"/>
    </location>
</feature>
<feature type="region of interest" description="Disordered" evidence="1">
    <location>
        <begin position="339"/>
        <end position="389"/>
    </location>
</feature>
<feature type="compositionally biased region" description="Polar residues" evidence="1">
    <location>
        <begin position="890"/>
        <end position="915"/>
    </location>
</feature>
<feature type="region of interest" description="Disordered" evidence="1">
    <location>
        <begin position="246"/>
        <end position="276"/>
    </location>
</feature>
<dbReference type="EMBL" id="CACTIH010007284">
    <property type="protein sequence ID" value="CAA3007743.1"/>
    <property type="molecule type" value="Genomic_DNA"/>
</dbReference>
<dbReference type="AlphaFoldDB" id="A0A8S0TUR9"/>
<feature type="region of interest" description="Disordered" evidence="1">
    <location>
        <begin position="592"/>
        <end position="613"/>
    </location>
</feature>
<name>A0A8S0TUR9_OLEEU</name>
<dbReference type="PANTHER" id="PTHR35504:SF1">
    <property type="entry name" value="PROTEIN EMBRYONIC FLOWER 1"/>
    <property type="match status" value="1"/>
</dbReference>
<dbReference type="InterPro" id="IPR034583">
    <property type="entry name" value="EMF1"/>
</dbReference>
<accession>A0A8S0TUR9</accession>
<dbReference type="GO" id="GO:0009910">
    <property type="term" value="P:negative regulation of flower development"/>
    <property type="evidence" value="ECO:0007669"/>
    <property type="project" value="InterPro"/>
</dbReference>
<evidence type="ECO:0000313" key="3">
    <source>
        <dbReference type="Proteomes" id="UP000594638"/>
    </source>
</evidence>
<dbReference type="Proteomes" id="UP000594638">
    <property type="component" value="Unassembled WGS sequence"/>
</dbReference>
<feature type="region of interest" description="Disordered" evidence="1">
    <location>
        <begin position="115"/>
        <end position="152"/>
    </location>
</feature>
<dbReference type="Gramene" id="OE9A100401T2">
    <property type="protein sequence ID" value="OE9A100401C2"/>
    <property type="gene ID" value="OE9A100401"/>
</dbReference>
<feature type="compositionally biased region" description="Basic and acidic residues" evidence="1">
    <location>
        <begin position="1026"/>
        <end position="1044"/>
    </location>
</feature>
<feature type="compositionally biased region" description="Polar residues" evidence="1">
    <location>
        <begin position="454"/>
        <end position="477"/>
    </location>
</feature>